<dbReference type="KEGG" id="vda:VDAG_07601"/>
<feature type="region of interest" description="Disordered" evidence="1">
    <location>
        <begin position="1"/>
        <end position="35"/>
    </location>
</feature>
<dbReference type="Proteomes" id="UP000001611">
    <property type="component" value="Unassembled WGS sequence"/>
</dbReference>
<evidence type="ECO:0000256" key="1">
    <source>
        <dbReference type="SAM" id="MobiDB-lite"/>
    </source>
</evidence>
<name>G2XC23_VERDV</name>
<dbReference type="HOGENOM" id="CLU_2401354_0_0_1"/>
<evidence type="ECO:0000313" key="2">
    <source>
        <dbReference type="EMBL" id="EGY16437.1"/>
    </source>
</evidence>
<protein>
    <submittedName>
        <fullName evidence="2">Uncharacterized protein</fullName>
    </submittedName>
</protein>
<proteinExistence type="predicted"/>
<dbReference type="RefSeq" id="XP_009654801.1">
    <property type="nucleotide sequence ID" value="XM_009656506.1"/>
</dbReference>
<reference evidence="2 3" key="1">
    <citation type="submission" date="2008-03" db="EMBL/GenBank/DDBJ databases">
        <title>The Genome Sequence of Verticillium dahliae VdLs.17.</title>
        <authorList>
            <consortium name="The Broad Institute Genome Sequencing Platform"/>
            <person name="Ma L.-J.J."/>
            <person name="Klosterman S.J."/>
            <person name="Subbarao K."/>
            <person name="Dobinson K."/>
            <person name="Veronese P."/>
            <person name="Kang S."/>
            <person name="Gold S.E."/>
            <person name="Young S."/>
            <person name="Jaffe D."/>
            <person name="Gnerre S."/>
            <person name="Berlin A."/>
            <person name="Heiman D."/>
            <person name="Hepburn T."/>
            <person name="Sykes S."/>
            <person name="Alvarado L."/>
            <person name="Kodira C.D."/>
            <person name="Lander E."/>
            <person name="Galagan J."/>
            <person name="Nusbaum C."/>
            <person name="Birren B."/>
        </authorList>
    </citation>
    <scope>NUCLEOTIDE SEQUENCE [LARGE SCALE GENOMIC DNA]</scope>
    <source>
        <strain evidence="3">VdLs.17 / ATCC MYA-4575 / FGSC 10137</strain>
    </source>
</reference>
<gene>
    <name evidence="2" type="ORF">VDAG_07601</name>
</gene>
<dbReference type="AlphaFoldDB" id="G2XC23"/>
<evidence type="ECO:0000313" key="3">
    <source>
        <dbReference type="Proteomes" id="UP000001611"/>
    </source>
</evidence>
<reference evidence="3" key="2">
    <citation type="journal article" date="2011" name="PLoS Pathog.">
        <title>Comparative genomics yields insights into niche adaptation of plant vascular wilt pathogens.</title>
        <authorList>
            <person name="Klosterman S.J."/>
            <person name="Subbarao K.V."/>
            <person name="Kang S."/>
            <person name="Veronese P."/>
            <person name="Gold S.E."/>
            <person name="Thomma B.P.H.J."/>
            <person name="Chen Z."/>
            <person name="Henrissat B."/>
            <person name="Lee Y.-H."/>
            <person name="Park J."/>
            <person name="Garcia-Pedrajas M.D."/>
            <person name="Barbara D.J."/>
            <person name="Anchieta A."/>
            <person name="de Jonge R."/>
            <person name="Santhanam P."/>
            <person name="Maruthachalam K."/>
            <person name="Atallah Z."/>
            <person name="Amyotte S.G."/>
            <person name="Paz Z."/>
            <person name="Inderbitzin P."/>
            <person name="Hayes R.J."/>
            <person name="Heiman D.I."/>
            <person name="Young S."/>
            <person name="Zeng Q."/>
            <person name="Engels R."/>
            <person name="Galagan J."/>
            <person name="Cuomo C.A."/>
            <person name="Dobinson K.F."/>
            <person name="Ma L.-J."/>
        </authorList>
    </citation>
    <scope>NUCLEOTIDE SEQUENCE [LARGE SCALE GENOMIC DNA]</scope>
    <source>
        <strain evidence="3">VdLs.17 / ATCC MYA-4575 / FGSC 10137</strain>
    </source>
</reference>
<sequence>MPGAHHTVPRHTTPHADANPHTPLRRRQTPFRSTQSGVFLYAKDKTPVASAAAAREQTRIGCLHFESNVGPLNGASCMCRECTFAMAPSVAGA</sequence>
<dbReference type="GeneID" id="20709064"/>
<dbReference type="EMBL" id="DS572711">
    <property type="protein sequence ID" value="EGY16437.1"/>
    <property type="molecule type" value="Genomic_DNA"/>
</dbReference>
<accession>G2XC23</accession>
<dbReference type="InParanoid" id="G2XC23"/>
<keyword evidence="3" id="KW-1185">Reference proteome</keyword>
<organism evidence="2 3">
    <name type="scientific">Verticillium dahliae (strain VdLs.17 / ATCC MYA-4575 / FGSC 10137)</name>
    <name type="common">Verticillium wilt</name>
    <dbReference type="NCBI Taxonomy" id="498257"/>
    <lineage>
        <taxon>Eukaryota</taxon>
        <taxon>Fungi</taxon>
        <taxon>Dikarya</taxon>
        <taxon>Ascomycota</taxon>
        <taxon>Pezizomycotina</taxon>
        <taxon>Sordariomycetes</taxon>
        <taxon>Hypocreomycetidae</taxon>
        <taxon>Glomerellales</taxon>
        <taxon>Plectosphaerellaceae</taxon>
        <taxon>Verticillium</taxon>
    </lineage>
</organism>